<organism evidence="5 6">
    <name type="scientific">Brevibacillus borstelensis AK1</name>
    <dbReference type="NCBI Taxonomy" id="1300222"/>
    <lineage>
        <taxon>Bacteria</taxon>
        <taxon>Bacillati</taxon>
        <taxon>Bacillota</taxon>
        <taxon>Bacilli</taxon>
        <taxon>Bacillales</taxon>
        <taxon>Paenibacillaceae</taxon>
        <taxon>Brevibacillus</taxon>
    </lineage>
</organism>
<dbReference type="PATRIC" id="fig|1300222.3.peg.1195"/>
<dbReference type="GeneID" id="89500013"/>
<sequence length="545" mass="62128">MITVRELISVVGWGPNAVLAGESFLDKELIAVTSFDSPDGYKWLHKGEFVLTTGYPFVTDRQTREARLLRLIDELAEIGTPGFAIKLGRYIDELPARVIERANERQMPILSFPMDKAWSDIIIPVAHYINAKQREELDRTHAIYEVFHRHLTRNGSVENLAELLHDILQTPVSIYARTPKWNWHVPAPIEHSPGLEELLTSTRNARMHSQLSRYRDQHLIRWLVHNNRREGAVVLWNVTRELFPWENVALEQTAALLSLEIERHYTVVSTYQRFRNDFLQLLVSGKEQSTDLLIRKAEELDWELADRYVAAVMQATAGSASDMKAWSEHEAVLETIRNHWETHRPPILCGLDREHRILLLFPVQADTVVQPSEELLASLEMLIQKNRQRSMSIGIGRSYPGLGGIAQSYHEAVISCRAAREGAPPNSVAGAKSALTIRQFSSLGIERILFAESPDQEARQLADECLSALAEYDRERKGQLIDTLRMFLACDGNHAEAAKKLYVHKNTVKYRLQIIRDLTGLHPEKGHDQLLFRIALTAYKDSPVV</sequence>
<evidence type="ECO:0000259" key="4">
    <source>
        <dbReference type="Pfam" id="PF17853"/>
    </source>
</evidence>
<dbReference type="Pfam" id="PF13556">
    <property type="entry name" value="HTH_30"/>
    <property type="match status" value="1"/>
</dbReference>
<protein>
    <submittedName>
        <fullName evidence="5">Transcriptional regulator CdaR</fullName>
    </submittedName>
</protein>
<dbReference type="InterPro" id="IPR041522">
    <property type="entry name" value="CdaR_GGDEF"/>
</dbReference>
<accession>M8DJ98</accession>
<evidence type="ECO:0000313" key="5">
    <source>
        <dbReference type="EMBL" id="EMT53507.1"/>
    </source>
</evidence>
<feature type="domain" description="Purine catabolism PurC-like" evidence="2">
    <location>
        <begin position="17"/>
        <end position="129"/>
    </location>
</feature>
<dbReference type="InterPro" id="IPR051448">
    <property type="entry name" value="CdaR-like_regulators"/>
</dbReference>
<dbReference type="Pfam" id="PF17853">
    <property type="entry name" value="GGDEF_2"/>
    <property type="match status" value="1"/>
</dbReference>
<proteinExistence type="inferred from homology"/>
<dbReference type="Gene3D" id="1.10.10.2840">
    <property type="entry name" value="PucR C-terminal helix-turn-helix domain"/>
    <property type="match status" value="1"/>
</dbReference>
<dbReference type="OrthoDB" id="142218at2"/>
<reference evidence="5 6" key="1">
    <citation type="submission" date="2013-03" db="EMBL/GenBank/DDBJ databases">
        <title>Assembly of a new bacterial strain Brevibacillus borstelensis AK1.</title>
        <authorList>
            <person name="Rajan I."/>
            <person name="PoliReddy D."/>
            <person name="Sugumar T."/>
            <person name="Rathinam K."/>
            <person name="Alqarawi S."/>
            <person name="Khalil A.B."/>
            <person name="Sivakumar N."/>
        </authorList>
    </citation>
    <scope>NUCLEOTIDE SEQUENCE [LARGE SCALE GENOMIC DNA]</scope>
    <source>
        <strain evidence="5 6">AK1</strain>
    </source>
</reference>
<gene>
    <name evidence="5" type="ORF">I532_05825</name>
</gene>
<comment type="similarity">
    <text evidence="1">Belongs to the CdaR family.</text>
</comment>
<dbReference type="STRING" id="1300222.I532_05825"/>
<evidence type="ECO:0000259" key="2">
    <source>
        <dbReference type="Pfam" id="PF07905"/>
    </source>
</evidence>
<feature type="domain" description="PucR C-terminal helix-turn-helix" evidence="3">
    <location>
        <begin position="480"/>
        <end position="538"/>
    </location>
</feature>
<dbReference type="InterPro" id="IPR042070">
    <property type="entry name" value="PucR_C-HTH_sf"/>
</dbReference>
<dbReference type="Pfam" id="PF07905">
    <property type="entry name" value="PucR"/>
    <property type="match status" value="1"/>
</dbReference>
<dbReference type="PANTHER" id="PTHR33744">
    <property type="entry name" value="CARBOHYDRATE DIACID REGULATOR"/>
    <property type="match status" value="1"/>
</dbReference>
<name>M8DJ98_9BACL</name>
<dbReference type="Proteomes" id="UP000012081">
    <property type="component" value="Unassembled WGS sequence"/>
</dbReference>
<dbReference type="InterPro" id="IPR012914">
    <property type="entry name" value="PucR_dom"/>
</dbReference>
<evidence type="ECO:0000259" key="3">
    <source>
        <dbReference type="Pfam" id="PF13556"/>
    </source>
</evidence>
<dbReference type="AlphaFoldDB" id="M8DJ98"/>
<keyword evidence="6" id="KW-1185">Reference proteome</keyword>
<dbReference type="PANTHER" id="PTHR33744:SF1">
    <property type="entry name" value="DNA-BINDING TRANSCRIPTIONAL ACTIVATOR ADER"/>
    <property type="match status" value="1"/>
</dbReference>
<evidence type="ECO:0000256" key="1">
    <source>
        <dbReference type="ARBA" id="ARBA00006754"/>
    </source>
</evidence>
<dbReference type="EMBL" id="APBN01000002">
    <property type="protein sequence ID" value="EMT53507.1"/>
    <property type="molecule type" value="Genomic_DNA"/>
</dbReference>
<evidence type="ECO:0000313" key="6">
    <source>
        <dbReference type="Proteomes" id="UP000012081"/>
    </source>
</evidence>
<feature type="domain" description="CdaR GGDEF-like" evidence="4">
    <location>
        <begin position="289"/>
        <end position="415"/>
    </location>
</feature>
<dbReference type="InterPro" id="IPR025736">
    <property type="entry name" value="PucR_C-HTH_dom"/>
</dbReference>
<dbReference type="RefSeq" id="WP_003386985.1">
    <property type="nucleotide sequence ID" value="NZ_APBN01000002.1"/>
</dbReference>
<comment type="caution">
    <text evidence="5">The sequence shown here is derived from an EMBL/GenBank/DDBJ whole genome shotgun (WGS) entry which is preliminary data.</text>
</comment>